<accession>A0ABV6QEU5</accession>
<evidence type="ECO:0000259" key="1">
    <source>
        <dbReference type="Pfam" id="PF01872"/>
    </source>
</evidence>
<dbReference type="Pfam" id="PF01872">
    <property type="entry name" value="RibD_C"/>
    <property type="match status" value="1"/>
</dbReference>
<comment type="caution">
    <text evidence="2">The sequence shown here is derived from an EMBL/GenBank/DDBJ whole genome shotgun (WGS) entry which is preliminary data.</text>
</comment>
<feature type="domain" description="Bacterial bifunctional deaminase-reductase C-terminal" evidence="1">
    <location>
        <begin position="2"/>
        <end position="169"/>
    </location>
</feature>
<dbReference type="SUPFAM" id="SSF53597">
    <property type="entry name" value="Dihydrofolate reductase-like"/>
    <property type="match status" value="1"/>
</dbReference>
<dbReference type="RefSeq" id="WP_380043840.1">
    <property type="nucleotide sequence ID" value="NZ_JBHLTC010000002.1"/>
</dbReference>
<organism evidence="2 3">
    <name type="scientific">Kribbella deserti</name>
    <dbReference type="NCBI Taxonomy" id="1926257"/>
    <lineage>
        <taxon>Bacteria</taxon>
        <taxon>Bacillati</taxon>
        <taxon>Actinomycetota</taxon>
        <taxon>Actinomycetes</taxon>
        <taxon>Propionibacteriales</taxon>
        <taxon>Kribbellaceae</taxon>
        <taxon>Kribbella</taxon>
    </lineage>
</organism>
<dbReference type="InterPro" id="IPR002734">
    <property type="entry name" value="RibDG_C"/>
</dbReference>
<proteinExistence type="predicted"/>
<dbReference type="Proteomes" id="UP001589890">
    <property type="component" value="Unassembled WGS sequence"/>
</dbReference>
<dbReference type="EMBL" id="JBHLTC010000002">
    <property type="protein sequence ID" value="MFC0623149.1"/>
    <property type="molecule type" value="Genomic_DNA"/>
</dbReference>
<name>A0ABV6QEU5_9ACTN</name>
<dbReference type="PANTHER" id="PTHR38011">
    <property type="entry name" value="DIHYDROFOLATE REDUCTASE FAMILY PROTEIN (AFU_ORTHOLOGUE AFUA_8G06820)"/>
    <property type="match status" value="1"/>
</dbReference>
<protein>
    <submittedName>
        <fullName evidence="2">Dihydrofolate reductase family protein</fullName>
    </submittedName>
</protein>
<dbReference type="Gene3D" id="3.40.430.10">
    <property type="entry name" value="Dihydrofolate Reductase, subunit A"/>
    <property type="match status" value="1"/>
</dbReference>
<dbReference type="InterPro" id="IPR024072">
    <property type="entry name" value="DHFR-like_dom_sf"/>
</dbReference>
<reference evidence="2 3" key="1">
    <citation type="submission" date="2024-09" db="EMBL/GenBank/DDBJ databases">
        <authorList>
            <person name="Sun Q."/>
            <person name="Mori K."/>
        </authorList>
    </citation>
    <scope>NUCLEOTIDE SEQUENCE [LARGE SCALE GENOMIC DNA]</scope>
    <source>
        <strain evidence="2 3">CGMCC 1.15906</strain>
    </source>
</reference>
<sequence length="178" mass="19330">MRKVVLYSLLSFDGVAESPDNFVHVFDDAMRENLEQVVASQDCVLLGRHTYEDWAGYWPKSTEAPFAPFINGVDKYVLCSEPPETEWRHSTAVDLPVTELVAELKSRPGGDIGVHGSIKLAGSMVAAGLVDEMRLVVTPALAGSGRRLFAGSADRRLELIEAEPTPSGALLLGYRLAS</sequence>
<evidence type="ECO:0000313" key="2">
    <source>
        <dbReference type="EMBL" id="MFC0623149.1"/>
    </source>
</evidence>
<gene>
    <name evidence="2" type="ORF">ACFFGN_03695</name>
</gene>
<evidence type="ECO:0000313" key="3">
    <source>
        <dbReference type="Proteomes" id="UP001589890"/>
    </source>
</evidence>
<dbReference type="InterPro" id="IPR050765">
    <property type="entry name" value="Riboflavin_Biosynth_HTPR"/>
</dbReference>
<keyword evidence="3" id="KW-1185">Reference proteome</keyword>
<dbReference type="PANTHER" id="PTHR38011:SF11">
    <property type="entry name" value="2,5-DIAMINO-6-RIBOSYLAMINO-4(3H)-PYRIMIDINONE 5'-PHOSPHATE REDUCTASE"/>
    <property type="match status" value="1"/>
</dbReference>